<dbReference type="RefSeq" id="WP_114288451.1">
    <property type="nucleotide sequence ID" value="NZ_CP081459.1"/>
</dbReference>
<keyword evidence="2 3" id="KW-0802">TPR repeat</keyword>
<keyword evidence="1" id="KW-0677">Repeat</keyword>
<dbReference type="PANTHER" id="PTHR45586:SF15">
    <property type="entry name" value="TPR REPEAT-CONTAINING PROTEIN YPIA"/>
    <property type="match status" value="1"/>
</dbReference>
<comment type="caution">
    <text evidence="4">The sequence shown here is derived from an EMBL/GenBank/DDBJ whole genome shotgun (WGS) entry which is preliminary data.</text>
</comment>
<feature type="repeat" description="TPR" evidence="3">
    <location>
        <begin position="171"/>
        <end position="204"/>
    </location>
</feature>
<evidence type="ECO:0000313" key="4">
    <source>
        <dbReference type="EMBL" id="RSU04345.1"/>
    </source>
</evidence>
<dbReference type="PROSITE" id="PS50005">
    <property type="entry name" value="TPR"/>
    <property type="match status" value="1"/>
</dbReference>
<protein>
    <submittedName>
        <fullName evidence="4">Uncharacterized protein</fullName>
    </submittedName>
</protein>
<dbReference type="PANTHER" id="PTHR45586">
    <property type="entry name" value="TPR REPEAT-CONTAINING PROTEIN PA4667"/>
    <property type="match status" value="1"/>
</dbReference>
<evidence type="ECO:0000256" key="2">
    <source>
        <dbReference type="ARBA" id="ARBA00022803"/>
    </source>
</evidence>
<dbReference type="OrthoDB" id="2080803at2"/>
<dbReference type="InterPro" id="IPR051012">
    <property type="entry name" value="CellSynth/LPSAsmb/PSIAsmb"/>
</dbReference>
<dbReference type="Gene3D" id="1.25.40.10">
    <property type="entry name" value="Tetratricopeptide repeat domain"/>
    <property type="match status" value="2"/>
</dbReference>
<sequence length="417" mass="48108">MSNSKQMLEALSKGDLVGAQVAFEKAQKEDLPEEIFQLADNLFQLGFMEEAQTLYEKLFTEFPEEETLKISLAEIAIENDELDKAFEYLESIEESSDLYAQSLITQADIYQVLNIPEVSESKLKQAKKILPNEPLLDLSIAELYFSTENYPKAIEAYMELQDAFKENEAPISLNERIGVAYSRIGNFEEATSFLEEAIKEEETVERLFQLALTYYQLEENERGIELLNQVRLMDSDFIQVYYPLAQILYDEGRHEEVIEVIEEGLMQNPYETSLYHLASETAYQLGNKEQAKEYLEEVISLEADGDISKIRLSELLLKEDDFEEVVKLMQTLDTEDQPLADWMLAQAYNGLEEFEKANEYYEKVKDVLKDEADFVKDYGLFLREEGKVEEANTWLAHYLTLVPGDIEVASLIDNEGW</sequence>
<dbReference type="SUPFAM" id="SSF48452">
    <property type="entry name" value="TPR-like"/>
    <property type="match status" value="2"/>
</dbReference>
<dbReference type="GeneID" id="63145097"/>
<accession>A0A369B2V7</accession>
<dbReference type="Pfam" id="PF25058">
    <property type="entry name" value="ARM_TT21"/>
    <property type="match status" value="1"/>
</dbReference>
<evidence type="ECO:0000256" key="1">
    <source>
        <dbReference type="ARBA" id="ARBA00022737"/>
    </source>
</evidence>
<evidence type="ECO:0000256" key="3">
    <source>
        <dbReference type="PROSITE-ProRule" id="PRU00339"/>
    </source>
</evidence>
<dbReference type="Proteomes" id="UP000288197">
    <property type="component" value="Unassembled WGS sequence"/>
</dbReference>
<organism evidence="4 5">
    <name type="scientific">Vagococcus fluvialis</name>
    <dbReference type="NCBI Taxonomy" id="2738"/>
    <lineage>
        <taxon>Bacteria</taxon>
        <taxon>Bacillati</taxon>
        <taxon>Bacillota</taxon>
        <taxon>Bacilli</taxon>
        <taxon>Lactobacillales</taxon>
        <taxon>Enterococcaceae</taxon>
        <taxon>Vagococcus</taxon>
    </lineage>
</organism>
<dbReference type="SMART" id="SM00028">
    <property type="entry name" value="TPR"/>
    <property type="match status" value="6"/>
</dbReference>
<name>A0A369B2V7_9ENTE</name>
<dbReference type="Pfam" id="PF13181">
    <property type="entry name" value="TPR_8"/>
    <property type="match status" value="3"/>
</dbReference>
<proteinExistence type="predicted"/>
<dbReference type="EMBL" id="NGJX01000002">
    <property type="protein sequence ID" value="RSU04345.1"/>
    <property type="molecule type" value="Genomic_DNA"/>
</dbReference>
<evidence type="ECO:0000313" key="5">
    <source>
        <dbReference type="Proteomes" id="UP000288197"/>
    </source>
</evidence>
<reference evidence="4 5" key="1">
    <citation type="submission" date="2017-05" db="EMBL/GenBank/DDBJ databases">
        <title>Vagococcus spp. assemblies.</title>
        <authorList>
            <person name="Gulvik C.A."/>
        </authorList>
    </citation>
    <scope>NUCLEOTIDE SEQUENCE [LARGE SCALE GENOMIC DNA]</scope>
    <source>
        <strain evidence="4 5">NCFB 2497</strain>
    </source>
</reference>
<dbReference type="InterPro" id="IPR019734">
    <property type="entry name" value="TPR_rpt"/>
</dbReference>
<keyword evidence="5" id="KW-1185">Reference proteome</keyword>
<gene>
    <name evidence="4" type="ORF">CBF32_02920</name>
</gene>
<dbReference type="InterPro" id="IPR011990">
    <property type="entry name" value="TPR-like_helical_dom_sf"/>
</dbReference>
<dbReference type="AlphaFoldDB" id="A0A369B2V7"/>